<dbReference type="EMBL" id="VLLN01000023">
    <property type="protein sequence ID" value="TWJ17069.1"/>
    <property type="molecule type" value="Genomic_DNA"/>
</dbReference>
<sequence length="61" mass="7187">MATRSFELWRQDDNGNRFLVGSYAERADAERRLAELTRLLHKQTYWITEKEVTALAREEGS</sequence>
<evidence type="ECO:0000313" key="2">
    <source>
        <dbReference type="Proteomes" id="UP000319449"/>
    </source>
</evidence>
<protein>
    <recommendedName>
        <fullName evidence="3">SPOR domain-containing protein</fullName>
    </recommendedName>
</protein>
<evidence type="ECO:0000313" key="1">
    <source>
        <dbReference type="EMBL" id="TWJ17069.1"/>
    </source>
</evidence>
<gene>
    <name evidence="1" type="ORF">JN12_03181</name>
</gene>
<keyword evidence="2" id="KW-1185">Reference proteome</keyword>
<dbReference type="RefSeq" id="WP_145024538.1">
    <property type="nucleotide sequence ID" value="NZ_VLLN01000023.1"/>
</dbReference>
<reference evidence="1 2" key="1">
    <citation type="submission" date="2019-07" db="EMBL/GenBank/DDBJ databases">
        <title>Genomic Encyclopedia of Archaeal and Bacterial Type Strains, Phase II (KMG-II): from individual species to whole genera.</title>
        <authorList>
            <person name="Goeker M."/>
        </authorList>
    </citation>
    <scope>NUCLEOTIDE SEQUENCE [LARGE SCALE GENOMIC DNA]</scope>
    <source>
        <strain evidence="1 2">ATCC BAA-1139</strain>
    </source>
</reference>
<accession>A0A562VGN7</accession>
<evidence type="ECO:0008006" key="3">
    <source>
        <dbReference type="Google" id="ProtNLM"/>
    </source>
</evidence>
<dbReference type="Proteomes" id="UP000319449">
    <property type="component" value="Unassembled WGS sequence"/>
</dbReference>
<name>A0A562VGN7_9BACT</name>
<organism evidence="1 2">
    <name type="scientific">Geobacter argillaceus</name>
    <dbReference type="NCBI Taxonomy" id="345631"/>
    <lineage>
        <taxon>Bacteria</taxon>
        <taxon>Pseudomonadati</taxon>
        <taxon>Thermodesulfobacteriota</taxon>
        <taxon>Desulfuromonadia</taxon>
        <taxon>Geobacterales</taxon>
        <taxon>Geobacteraceae</taxon>
        <taxon>Geobacter</taxon>
    </lineage>
</organism>
<comment type="caution">
    <text evidence="1">The sequence shown here is derived from an EMBL/GenBank/DDBJ whole genome shotgun (WGS) entry which is preliminary data.</text>
</comment>
<proteinExistence type="predicted"/>
<dbReference type="AlphaFoldDB" id="A0A562VGN7"/>